<dbReference type="Gene3D" id="3.30.980.10">
    <property type="entry name" value="Threonyl-trna Synthetase, Chain A, domain 2"/>
    <property type="match status" value="1"/>
</dbReference>
<feature type="chain" id="PRO_5013067143" evidence="5">
    <location>
        <begin position="17"/>
        <end position="837"/>
    </location>
</feature>
<dbReference type="AlphaFoldDB" id="A0A1Q5TG88"/>
<feature type="region of interest" description="Disordered" evidence="4">
    <location>
        <begin position="19"/>
        <end position="41"/>
    </location>
</feature>
<dbReference type="SUPFAM" id="SSF53474">
    <property type="entry name" value="alpha/beta-Hydrolases"/>
    <property type="match status" value="1"/>
</dbReference>
<dbReference type="GO" id="GO:0017000">
    <property type="term" value="P:antibiotic biosynthetic process"/>
    <property type="evidence" value="ECO:0007669"/>
    <property type="project" value="UniProtKB-ARBA"/>
</dbReference>
<dbReference type="GO" id="GO:0004812">
    <property type="term" value="F:aminoacyl-tRNA ligase activity"/>
    <property type="evidence" value="ECO:0007669"/>
    <property type="project" value="InterPro"/>
</dbReference>
<dbReference type="InterPro" id="IPR009000">
    <property type="entry name" value="Transl_B-barrel_sf"/>
</dbReference>
<dbReference type="Pfam" id="PF07973">
    <property type="entry name" value="tRNA_SAD"/>
    <property type="match status" value="1"/>
</dbReference>
<dbReference type="GO" id="GO:0072330">
    <property type="term" value="P:monocarboxylic acid biosynthetic process"/>
    <property type="evidence" value="ECO:0007669"/>
    <property type="project" value="UniProtKB-ARBA"/>
</dbReference>
<dbReference type="FunFam" id="3.30.980.10:FF:000008">
    <property type="entry name" value="Similar to alanyl-tRNA synthetase"/>
    <property type="match status" value="1"/>
</dbReference>
<dbReference type="PANTHER" id="PTHR43918">
    <property type="entry name" value="ACETYLCHOLINESTERASE"/>
    <property type="match status" value="1"/>
</dbReference>
<dbReference type="SUPFAM" id="SSF50447">
    <property type="entry name" value="Translation proteins"/>
    <property type="match status" value="1"/>
</dbReference>
<keyword evidence="3" id="KW-0378">Hydrolase</keyword>
<keyword evidence="8" id="KW-1185">Reference proteome</keyword>
<feature type="domain" description="Threonyl/alanyl tRNA synthetase SAD" evidence="6">
    <location>
        <begin position="791"/>
        <end position="833"/>
    </location>
</feature>
<dbReference type="InterPro" id="IPR018163">
    <property type="entry name" value="Thr/Ala-tRNA-synth_IIc_edit"/>
</dbReference>
<evidence type="ECO:0000256" key="2">
    <source>
        <dbReference type="ARBA" id="ARBA00008429"/>
    </source>
</evidence>
<evidence type="ECO:0000256" key="1">
    <source>
        <dbReference type="ARBA" id="ARBA00005964"/>
    </source>
</evidence>
<feature type="signal peptide" evidence="5">
    <location>
        <begin position="1"/>
        <end position="16"/>
    </location>
</feature>
<dbReference type="Pfam" id="PF00135">
    <property type="entry name" value="COesterase"/>
    <property type="match status" value="1"/>
</dbReference>
<dbReference type="Gene3D" id="2.40.30.130">
    <property type="match status" value="1"/>
</dbReference>
<protein>
    <submittedName>
        <fullName evidence="7">Lipase 5</fullName>
    </submittedName>
</protein>
<dbReference type="SMART" id="SM00863">
    <property type="entry name" value="tRNA_SAD"/>
    <property type="match status" value="1"/>
</dbReference>
<evidence type="ECO:0000256" key="4">
    <source>
        <dbReference type="SAM" id="MobiDB-lite"/>
    </source>
</evidence>
<evidence type="ECO:0000313" key="8">
    <source>
        <dbReference type="Proteomes" id="UP000186955"/>
    </source>
</evidence>
<sequence>MLRPALWLTLATAVSSTPLSHSGAAVSSHPPTATLSPSKGPPKTVFVGRTLPEFDQDLFLGIKYADEPARFTAAELKSHYTSNDSNSGVYDLSTAGVSSHGNAVYYNATEYGYDCPGYGSDTTKLVNMGLIRSSEDCLNLNVIRPQNVGEEGLPVMLWIFGGGWSQGATADPRYNMSYVVQQSALNGKPVLGVSINYRLSAFGFLDSEEVRAEGNTNLALRDQRTAMRWVKKHIKAFGGDPDRVTIWGESAGAYSVGAHLVTSNGDNEGLFRAAIMESGNAVGPPYNGTEWHQPMYNRIVQRTGCTNATNTLQCLRDLPYQTFYNNAYEGLEWFATVDNNFISQYPQISYREGKFAKVPILLGTNTDEGTSFGTTGTNTDEDCIAQLISSKRWVLTRDEATQLLSYYPNISSLGCPYGWGNVTWPEKGLQYKRYESMAGDITMVAPRRMLAQAMSRFEDHVYSYRWDVAALNTSTTIGVQHFAEIPFVFANPVQNITALGSDPARLELGQLAARMWTSFVTDLNPNGHGAVLKLNMSSITKAGLVVLVKLWLFTRLAEYFCVSTTTVQGYKPTTTVQSLQPFSDLEEANQALFKSASNDDLILVTKDTIFHPQGGGQPSDEGYIFPAGTVTSTINNPENALLQVLAARMDATNNGQVLHLVRAMPSTTTPLQSLTPNTPILQTIDAEKRLLYSRLHTAGHVLGSAVRHLLESSIPNFDELKASHFPDSASCEFRGSIGGEHKDAIQAKVDEFISRAMPVEIQFWGEEDFKREGVEHLLPDPGLLGPGQDKFRVVRIVGAEVYPCGGTHVDSTDLCGGTVVKKISRSKGNSRVSYAVV</sequence>
<dbReference type="InterPro" id="IPR012947">
    <property type="entry name" value="tRNA_SAD"/>
</dbReference>
<evidence type="ECO:0000256" key="5">
    <source>
        <dbReference type="SAM" id="SignalP"/>
    </source>
</evidence>
<dbReference type="STRING" id="1316194.A0A1Q5TG88"/>
<dbReference type="InterPro" id="IPR019826">
    <property type="entry name" value="Carboxylesterase_B_AS"/>
</dbReference>
<dbReference type="PANTHER" id="PTHR43918:SF4">
    <property type="entry name" value="CARBOXYLIC ESTER HYDROLASE"/>
    <property type="match status" value="1"/>
</dbReference>
<evidence type="ECO:0000256" key="3">
    <source>
        <dbReference type="ARBA" id="ARBA00022801"/>
    </source>
</evidence>
<evidence type="ECO:0000259" key="6">
    <source>
        <dbReference type="SMART" id="SM00863"/>
    </source>
</evidence>
<gene>
    <name evidence="7" type="ORF">PENSUB_8629</name>
</gene>
<organism evidence="7 8">
    <name type="scientific">Penicillium subrubescens</name>
    <dbReference type="NCBI Taxonomy" id="1316194"/>
    <lineage>
        <taxon>Eukaryota</taxon>
        <taxon>Fungi</taxon>
        <taxon>Dikarya</taxon>
        <taxon>Ascomycota</taxon>
        <taxon>Pezizomycotina</taxon>
        <taxon>Eurotiomycetes</taxon>
        <taxon>Eurotiomycetidae</taxon>
        <taxon>Eurotiales</taxon>
        <taxon>Aspergillaceae</taxon>
        <taxon>Penicillium</taxon>
    </lineage>
</organism>
<comment type="similarity">
    <text evidence="1">Belongs to the type-B carboxylesterase/lipase family.</text>
</comment>
<dbReference type="EMBL" id="MNBE01000664">
    <property type="protein sequence ID" value="OKO99242.1"/>
    <property type="molecule type" value="Genomic_DNA"/>
</dbReference>
<dbReference type="GO" id="GO:0052689">
    <property type="term" value="F:carboxylic ester hydrolase activity"/>
    <property type="evidence" value="ECO:0007669"/>
    <property type="project" value="TreeGrafter"/>
</dbReference>
<dbReference type="Gene3D" id="3.40.50.1820">
    <property type="entry name" value="alpha/beta hydrolase"/>
    <property type="match status" value="1"/>
</dbReference>
<dbReference type="InterPro" id="IPR050654">
    <property type="entry name" value="AChE-related_enzymes"/>
</dbReference>
<name>A0A1Q5TG88_9EURO</name>
<dbReference type="GO" id="GO:0005524">
    <property type="term" value="F:ATP binding"/>
    <property type="evidence" value="ECO:0007669"/>
    <property type="project" value="InterPro"/>
</dbReference>
<dbReference type="Proteomes" id="UP000186955">
    <property type="component" value="Unassembled WGS sequence"/>
</dbReference>
<keyword evidence="5" id="KW-0732">Signal</keyword>
<comment type="similarity">
    <text evidence="2">Belongs to the class-II aminoacyl-tRNA synthetase family. Alax-L subfamily.</text>
</comment>
<proteinExistence type="inferred from homology"/>
<dbReference type="InterPro" id="IPR002018">
    <property type="entry name" value="CarbesteraseB"/>
</dbReference>
<dbReference type="SUPFAM" id="SSF55186">
    <property type="entry name" value="ThrRS/AlaRS common domain"/>
    <property type="match status" value="1"/>
</dbReference>
<dbReference type="GO" id="GO:0043039">
    <property type="term" value="P:tRNA aminoacylation"/>
    <property type="evidence" value="ECO:0007669"/>
    <property type="project" value="InterPro"/>
</dbReference>
<comment type="caution">
    <text evidence="7">The sequence shown here is derived from an EMBL/GenBank/DDBJ whole genome shotgun (WGS) entry which is preliminary data.</text>
</comment>
<reference evidence="7 8" key="1">
    <citation type="submission" date="2016-10" db="EMBL/GenBank/DDBJ databases">
        <title>Genome sequence of the ascomycete fungus Penicillium subrubescens.</title>
        <authorList>
            <person name="De Vries R.P."/>
            <person name="Peng M."/>
            <person name="Dilokpimol A."/>
            <person name="Hilden K."/>
            <person name="Makela M.R."/>
            <person name="Grigoriev I."/>
            <person name="Riley R."/>
            <person name="Granchi Z."/>
        </authorList>
    </citation>
    <scope>NUCLEOTIDE SEQUENCE [LARGE SCALE GENOMIC DNA]</scope>
    <source>
        <strain evidence="7 8">CBS 132785</strain>
    </source>
</reference>
<accession>A0A1Q5TG88</accession>
<evidence type="ECO:0000313" key="7">
    <source>
        <dbReference type="EMBL" id="OKO99242.1"/>
    </source>
</evidence>
<dbReference type="PROSITE" id="PS00122">
    <property type="entry name" value="CARBOXYLESTERASE_B_1"/>
    <property type="match status" value="1"/>
</dbReference>
<dbReference type="InterPro" id="IPR029058">
    <property type="entry name" value="AB_hydrolase_fold"/>
</dbReference>